<protein>
    <recommendedName>
        <fullName evidence="4">Lipocalin-like domain-containing protein</fullName>
    </recommendedName>
</protein>
<reference evidence="2 3" key="1">
    <citation type="submission" date="2018-08" db="EMBL/GenBank/DDBJ databases">
        <title>Fibrisoma montanum sp. nov., isolated from Danxia mountain soil.</title>
        <authorList>
            <person name="Huang Y."/>
        </authorList>
    </citation>
    <scope>NUCLEOTIDE SEQUENCE [LARGE SCALE GENOMIC DNA]</scope>
    <source>
        <strain evidence="2 3">HYT19</strain>
    </source>
</reference>
<evidence type="ECO:0008006" key="4">
    <source>
        <dbReference type="Google" id="ProtNLM"/>
    </source>
</evidence>
<name>A0A418M880_9BACT</name>
<proteinExistence type="predicted"/>
<feature type="signal peptide" evidence="1">
    <location>
        <begin position="1"/>
        <end position="26"/>
    </location>
</feature>
<dbReference type="EMBL" id="QXED01000004">
    <property type="protein sequence ID" value="RIV22276.1"/>
    <property type="molecule type" value="Genomic_DNA"/>
</dbReference>
<keyword evidence="1" id="KW-0732">Signal</keyword>
<comment type="caution">
    <text evidence="2">The sequence shown here is derived from an EMBL/GenBank/DDBJ whole genome shotgun (WGS) entry which is preliminary data.</text>
</comment>
<organism evidence="2 3">
    <name type="scientific">Fibrisoma montanum</name>
    <dbReference type="NCBI Taxonomy" id="2305895"/>
    <lineage>
        <taxon>Bacteria</taxon>
        <taxon>Pseudomonadati</taxon>
        <taxon>Bacteroidota</taxon>
        <taxon>Cytophagia</taxon>
        <taxon>Cytophagales</taxon>
        <taxon>Spirosomataceae</taxon>
        <taxon>Fibrisoma</taxon>
    </lineage>
</organism>
<evidence type="ECO:0000313" key="3">
    <source>
        <dbReference type="Proteomes" id="UP000283523"/>
    </source>
</evidence>
<evidence type="ECO:0000256" key="1">
    <source>
        <dbReference type="SAM" id="SignalP"/>
    </source>
</evidence>
<gene>
    <name evidence="2" type="ORF">DYU11_14730</name>
</gene>
<feature type="chain" id="PRO_5019538474" description="Lipocalin-like domain-containing protein" evidence="1">
    <location>
        <begin position="27"/>
        <end position="175"/>
    </location>
</feature>
<keyword evidence="3" id="KW-1185">Reference proteome</keyword>
<dbReference type="AlphaFoldDB" id="A0A418M880"/>
<accession>A0A418M880</accession>
<sequence>MIKNYFNVMKSLLKNLCIVGFILLNAACQEELLQQLIPPGNRPSSLEDTNKCQAPPIAQNIIGEWKFFTLDAIGRSKTGSLTFNQNQTFTDSDTLFSVSLPEDYEKRIYLKWSVETDEFGEYKPYGEMVWLKLYAKNQSGVTEYVQGNFFQVAINECKRIELIRPNDKFKLVLFK</sequence>
<evidence type="ECO:0000313" key="2">
    <source>
        <dbReference type="EMBL" id="RIV22276.1"/>
    </source>
</evidence>
<dbReference type="Proteomes" id="UP000283523">
    <property type="component" value="Unassembled WGS sequence"/>
</dbReference>